<accession>A0A371RKK3</accession>
<feature type="signal peptide" evidence="5">
    <location>
        <begin position="1"/>
        <end position="27"/>
    </location>
</feature>
<dbReference type="InterPro" id="IPR010104">
    <property type="entry name" value="TonB_rcpt_bac"/>
</dbReference>
<keyword evidence="2 4" id="KW-0472">Membrane</keyword>
<evidence type="ECO:0000256" key="4">
    <source>
        <dbReference type="RuleBase" id="RU003357"/>
    </source>
</evidence>
<dbReference type="OrthoDB" id="5476657at2"/>
<feature type="chain" id="PRO_5017018087" evidence="5">
    <location>
        <begin position="28"/>
        <end position="911"/>
    </location>
</feature>
<dbReference type="InParanoid" id="A0A371RKK3"/>
<dbReference type="AlphaFoldDB" id="A0A371RKK3"/>
<dbReference type="SUPFAM" id="SSF56935">
    <property type="entry name" value="Porins"/>
    <property type="match status" value="1"/>
</dbReference>
<reference evidence="8 9" key="1">
    <citation type="submission" date="2018-08" db="EMBL/GenBank/DDBJ databases">
        <title>Parvularcula sp. SM1705, isolated from surface water of the South Sea China.</title>
        <authorList>
            <person name="Sun L."/>
        </authorList>
    </citation>
    <scope>NUCLEOTIDE SEQUENCE [LARGE SCALE GENOMIC DNA]</scope>
    <source>
        <strain evidence="8 9">SM1705</strain>
    </source>
</reference>
<dbReference type="Gene3D" id="2.40.170.20">
    <property type="entry name" value="TonB-dependent receptor, beta-barrel domain"/>
    <property type="match status" value="1"/>
</dbReference>
<proteinExistence type="inferred from homology"/>
<dbReference type="InterPro" id="IPR036942">
    <property type="entry name" value="Beta-barrel_TonB_sf"/>
</dbReference>
<dbReference type="Proteomes" id="UP000264589">
    <property type="component" value="Unassembled WGS sequence"/>
</dbReference>
<dbReference type="Pfam" id="PF00593">
    <property type="entry name" value="TonB_dep_Rec_b-barrel"/>
    <property type="match status" value="1"/>
</dbReference>
<dbReference type="Gene3D" id="2.170.130.10">
    <property type="entry name" value="TonB-dependent receptor, plug domain"/>
    <property type="match status" value="1"/>
</dbReference>
<dbReference type="InterPro" id="IPR012910">
    <property type="entry name" value="Plug_dom"/>
</dbReference>
<keyword evidence="5" id="KW-0732">Signal</keyword>
<dbReference type="CDD" id="cd01347">
    <property type="entry name" value="ligand_gated_channel"/>
    <property type="match status" value="1"/>
</dbReference>
<evidence type="ECO:0000259" key="6">
    <source>
        <dbReference type="Pfam" id="PF00593"/>
    </source>
</evidence>
<dbReference type="Pfam" id="PF07715">
    <property type="entry name" value="Plug"/>
    <property type="match status" value="1"/>
</dbReference>
<keyword evidence="3" id="KW-0998">Cell outer membrane</keyword>
<protein>
    <submittedName>
        <fullName evidence="8">TonB-dependent receptor</fullName>
    </submittedName>
</protein>
<dbReference type="GO" id="GO:0009279">
    <property type="term" value="C:cell outer membrane"/>
    <property type="evidence" value="ECO:0007669"/>
    <property type="project" value="UniProtKB-SubCell"/>
</dbReference>
<name>A0A371RKK3_9PROT</name>
<evidence type="ECO:0000259" key="7">
    <source>
        <dbReference type="Pfam" id="PF07715"/>
    </source>
</evidence>
<gene>
    <name evidence="8" type="ORF">DX908_12330</name>
</gene>
<dbReference type="NCBIfam" id="TIGR01782">
    <property type="entry name" value="TonB-Xanth-Caul"/>
    <property type="match status" value="1"/>
</dbReference>
<evidence type="ECO:0000313" key="8">
    <source>
        <dbReference type="EMBL" id="RFB05978.1"/>
    </source>
</evidence>
<keyword evidence="4" id="KW-0798">TonB box</keyword>
<dbReference type="EMBL" id="QUQO01000001">
    <property type="protein sequence ID" value="RFB05978.1"/>
    <property type="molecule type" value="Genomic_DNA"/>
</dbReference>
<evidence type="ECO:0000256" key="1">
    <source>
        <dbReference type="ARBA" id="ARBA00004442"/>
    </source>
</evidence>
<comment type="subcellular location">
    <subcellularLocation>
        <location evidence="1 4">Cell outer membrane</location>
    </subcellularLocation>
</comment>
<comment type="caution">
    <text evidence="8">The sequence shown here is derived from an EMBL/GenBank/DDBJ whole genome shotgun (WGS) entry which is preliminary data.</text>
</comment>
<evidence type="ECO:0000256" key="3">
    <source>
        <dbReference type="ARBA" id="ARBA00023237"/>
    </source>
</evidence>
<evidence type="ECO:0000256" key="5">
    <source>
        <dbReference type="SAM" id="SignalP"/>
    </source>
</evidence>
<keyword evidence="9" id="KW-1185">Reference proteome</keyword>
<evidence type="ECO:0000313" key="9">
    <source>
        <dbReference type="Proteomes" id="UP000264589"/>
    </source>
</evidence>
<keyword evidence="8" id="KW-0675">Receptor</keyword>
<feature type="domain" description="TonB-dependent receptor plug" evidence="7">
    <location>
        <begin position="56"/>
        <end position="168"/>
    </location>
</feature>
<dbReference type="PANTHER" id="PTHR40980">
    <property type="entry name" value="PLUG DOMAIN-CONTAINING PROTEIN"/>
    <property type="match status" value="1"/>
</dbReference>
<comment type="similarity">
    <text evidence="4">Belongs to the TonB-dependent receptor family.</text>
</comment>
<dbReference type="InterPro" id="IPR000531">
    <property type="entry name" value="Beta-barrel_TonB"/>
</dbReference>
<feature type="domain" description="TonB-dependent receptor-like beta-barrel" evidence="6">
    <location>
        <begin position="439"/>
        <end position="878"/>
    </location>
</feature>
<organism evidence="8 9">
    <name type="scientific">Parvularcula marina</name>
    <dbReference type="NCBI Taxonomy" id="2292771"/>
    <lineage>
        <taxon>Bacteria</taxon>
        <taxon>Pseudomonadati</taxon>
        <taxon>Pseudomonadota</taxon>
        <taxon>Alphaproteobacteria</taxon>
        <taxon>Parvularculales</taxon>
        <taxon>Parvularculaceae</taxon>
        <taxon>Parvularcula</taxon>
    </lineage>
</organism>
<evidence type="ECO:0000256" key="2">
    <source>
        <dbReference type="ARBA" id="ARBA00023136"/>
    </source>
</evidence>
<sequence length="911" mass="99725">MTGQGKFVRLLLGASVLTMAGALPATAQDTTDTQADDDVVVVTGFRQSLAASLDVKKEETGVVDAIVAEDIADFPDLNLAESLQRIPGIAIDRQAGEGRRVTVRGLGGDFTRVRINGMEALSTTGGSDASGGTNRSRAFDFNTFAAELFNQLVVRKTQSASVEEGSLGANVELKTAQPFDYSTGWTGAASVQGLYNDLIEETSPRMAGLVSYTNPDKTFGWLASIAYSDRTIREEGFSTVRFDDLGTFRSVNGEDCSGNPTGGACEEVRNSYYARIPRYGRLDYEQERLGLTGSVQFAPSDQTTISIDGLYSVFEGSRDENFMEVFIRSNTDNIDITDYVVDGDGVLSYFTGDVQADLSNGIIPVRSERRKDKLKTEFNQLTFNVEHEFNDAWRGNVFAGHSKSEFSIPQQATVFFDAASPVEGYMLDFRNNLETPLVDFGNFDVTSPSSYLFTQFRNRPQGVDNTFDTFQGNLSWDYSDNVTLQAGVSWKKFEFATEEVRAEGSVTDVPGVSAFIPVTADLADQISGFGSGLDLPSGVDTSWLTPDFDAAADLVDLFSFGGAVREQDTRSVEEEDTGAYVQAVFNGMWGEMPVRGDIGVRYVETETAATGFLSGDQVTVSRKYDDWLPAVNLVFEPKDDFLIRGGIAKVMARPSLGNLTPGGSIDTFNGPPFGISQGNPGLDPFRATTYDVSFEYYFAEESLFAVGLFYKDIDSFFTNADTITTTFSQTGLPDSVAGATSPLGELLAMGQDPAVEIDQVVNGDSASVQGMEIVYQQPFTFLPVEGFGFVGNYTFVDSDDIIGFSENSWNATLYYENAQFQARLTGAYRDEYQTRRPNGSGRTEGREERGVADTFNLDFASSYAVNESLELTFEAINLTDEFEHQTFDTLMLPTLYHHTGRNFIFGARYSF</sequence>
<dbReference type="InterPro" id="IPR037066">
    <property type="entry name" value="Plug_dom_sf"/>
</dbReference>
<dbReference type="PANTHER" id="PTHR40980:SF3">
    <property type="entry name" value="TONB-DEPENDENT RECEPTOR-LIKE BETA-BARREL DOMAIN-CONTAINING PROTEIN"/>
    <property type="match status" value="1"/>
</dbReference>
<dbReference type="RefSeq" id="WP_116392611.1">
    <property type="nucleotide sequence ID" value="NZ_QUQO01000001.1"/>
</dbReference>